<dbReference type="InterPro" id="IPR000151">
    <property type="entry name" value="Ciliary_neurotrophic_fac_CNTF"/>
</dbReference>
<gene>
    <name evidence="1" type="primary">CNTF</name>
</gene>
<dbReference type="GO" id="GO:0005127">
    <property type="term" value="F:ciliary neurotrophic factor receptor binding"/>
    <property type="evidence" value="ECO:0007669"/>
    <property type="project" value="InterPro"/>
</dbReference>
<protein>
    <recommendedName>
        <fullName evidence="3">Ciliary neurotrophic factor</fullName>
    </recommendedName>
</protein>
<dbReference type="AlphaFoldDB" id="A0A4W4F3M8"/>
<keyword evidence="2" id="KW-1185">Reference proteome</keyword>
<dbReference type="STRING" id="8005.ENSEEEP00000018517"/>
<proteinExistence type="predicted"/>
<reference evidence="1" key="4">
    <citation type="submission" date="2025-08" db="UniProtKB">
        <authorList>
            <consortium name="Ensembl"/>
        </authorList>
    </citation>
    <scope>IDENTIFICATION</scope>
</reference>
<dbReference type="PANTHER" id="PTHR15196">
    <property type="entry name" value="CILIARY NEUROTROPHIC FACTOR"/>
    <property type="match status" value="1"/>
</dbReference>
<organism evidence="1 2">
    <name type="scientific">Electrophorus electricus</name>
    <name type="common">Electric eel</name>
    <name type="synonym">Gymnotus electricus</name>
    <dbReference type="NCBI Taxonomy" id="8005"/>
    <lineage>
        <taxon>Eukaryota</taxon>
        <taxon>Metazoa</taxon>
        <taxon>Chordata</taxon>
        <taxon>Craniata</taxon>
        <taxon>Vertebrata</taxon>
        <taxon>Euteleostomi</taxon>
        <taxon>Actinopterygii</taxon>
        <taxon>Neopterygii</taxon>
        <taxon>Teleostei</taxon>
        <taxon>Ostariophysi</taxon>
        <taxon>Gymnotiformes</taxon>
        <taxon>Gymnotoidei</taxon>
        <taxon>Gymnotidae</taxon>
        <taxon>Electrophorus</taxon>
    </lineage>
</organism>
<dbReference type="GO" id="GO:0070120">
    <property type="term" value="P:ciliary neurotrophic factor-mediated signaling pathway"/>
    <property type="evidence" value="ECO:0007669"/>
    <property type="project" value="InterPro"/>
</dbReference>
<dbReference type="GO" id="GO:0043524">
    <property type="term" value="P:negative regulation of neuron apoptotic process"/>
    <property type="evidence" value="ECO:0007669"/>
    <property type="project" value="InterPro"/>
</dbReference>
<dbReference type="OMA" id="HSMPAEM"/>
<sequence length="196" mass="21856">MAGVSTNGRQRSGRQSERAAALAGLLQQECARLLELYAERESFPSDPESRAQLVVIPPLTAQLSTAEKIGFLHAALGECLRLLEEVIRREDAEFSDVEEDEYKTQRRTVQGRLGHLLISTERLLVDGKTCAANVAAVPDSMDNGSFALKKWILQVLQDLEYWSSQAAVTLRSLPERAKAARRTGRGARRLRGRLRR</sequence>
<reference evidence="2" key="1">
    <citation type="journal article" date="2014" name="Science">
        <title>Nonhuman genetics. Genomic basis for the convergent evolution of electric organs.</title>
        <authorList>
            <person name="Gallant J.R."/>
            <person name="Traeger L.L."/>
            <person name="Volkening J.D."/>
            <person name="Moffett H."/>
            <person name="Chen P.H."/>
            <person name="Novina C.D."/>
            <person name="Phillips G.N.Jr."/>
            <person name="Anand R."/>
            <person name="Wells G.B."/>
            <person name="Pinch M."/>
            <person name="Guth R."/>
            <person name="Unguez G.A."/>
            <person name="Albert J.S."/>
            <person name="Zakon H.H."/>
            <person name="Samanta M.P."/>
            <person name="Sussman M.R."/>
        </authorList>
    </citation>
    <scope>NUCLEOTIDE SEQUENCE [LARGE SCALE GENOMIC DNA]</scope>
</reference>
<reference evidence="2" key="2">
    <citation type="journal article" date="2017" name="Sci. Adv.">
        <title>A tail of two voltages: Proteomic comparison of the three electric organs of the electric eel.</title>
        <authorList>
            <person name="Traeger L.L."/>
            <person name="Sabat G."/>
            <person name="Barrett-Wilt G.A."/>
            <person name="Wells G.B."/>
            <person name="Sussman M.R."/>
        </authorList>
    </citation>
    <scope>NUCLEOTIDE SEQUENCE [LARGE SCALE GENOMIC DNA]</scope>
</reference>
<name>A0A4W4F3M8_ELEEL</name>
<accession>A0A4W4F3M8</accession>
<dbReference type="GeneID" id="118242195"/>
<reference evidence="1" key="3">
    <citation type="submission" date="2020-05" db="EMBL/GenBank/DDBJ databases">
        <title>Electrophorus electricus (electric eel) genome, fEleEle1, primary haplotype.</title>
        <authorList>
            <person name="Myers G."/>
            <person name="Meyer A."/>
            <person name="Fedrigo O."/>
            <person name="Formenti G."/>
            <person name="Rhie A."/>
            <person name="Tracey A."/>
            <person name="Sims Y."/>
            <person name="Jarvis E.D."/>
        </authorList>
    </citation>
    <scope>NUCLEOTIDE SEQUENCE [LARGE SCALE GENOMIC DNA]</scope>
</reference>
<dbReference type="SUPFAM" id="SSF47266">
    <property type="entry name" value="4-helical cytokines"/>
    <property type="match status" value="1"/>
</dbReference>
<dbReference type="InterPro" id="IPR009079">
    <property type="entry name" value="4_helix_cytokine-like_core"/>
</dbReference>
<dbReference type="Proteomes" id="UP000314983">
    <property type="component" value="Chromosome 11"/>
</dbReference>
<evidence type="ECO:0000313" key="1">
    <source>
        <dbReference type="Ensembl" id="ENSEEEP00000018517.2"/>
    </source>
</evidence>
<reference evidence="1" key="5">
    <citation type="submission" date="2025-09" db="UniProtKB">
        <authorList>
            <consortium name="Ensembl"/>
        </authorList>
    </citation>
    <scope>IDENTIFICATION</scope>
</reference>
<dbReference type="GeneTree" id="ENSGT00540000073610"/>
<evidence type="ECO:0000313" key="2">
    <source>
        <dbReference type="Proteomes" id="UP000314983"/>
    </source>
</evidence>
<dbReference type="Gene3D" id="1.20.1250.10">
    <property type="match status" value="1"/>
</dbReference>
<dbReference type="PANTHER" id="PTHR15196:SF1">
    <property type="entry name" value="CILIARY NEUROTROPHIC FACTOR"/>
    <property type="match status" value="1"/>
</dbReference>
<dbReference type="Ensembl" id="ENSEEET00000018723.2">
    <property type="protein sequence ID" value="ENSEEEP00000018517.2"/>
    <property type="gene ID" value="ENSEEEG00000009098.2"/>
</dbReference>
<evidence type="ECO:0008006" key="3">
    <source>
        <dbReference type="Google" id="ProtNLM"/>
    </source>
</evidence>
<dbReference type="RefSeq" id="XP_035387196.1">
    <property type="nucleotide sequence ID" value="XM_035531303.1"/>
</dbReference>